<dbReference type="PROSITE" id="PS00108">
    <property type="entry name" value="PROTEIN_KINASE_ST"/>
    <property type="match status" value="1"/>
</dbReference>
<dbReference type="EMBL" id="MN738770">
    <property type="protein sequence ID" value="QHS83911.1"/>
    <property type="molecule type" value="Genomic_DNA"/>
</dbReference>
<dbReference type="GO" id="GO:0004672">
    <property type="term" value="F:protein kinase activity"/>
    <property type="evidence" value="ECO:0007669"/>
    <property type="project" value="InterPro"/>
</dbReference>
<dbReference type="InterPro" id="IPR000719">
    <property type="entry name" value="Prot_kinase_dom"/>
</dbReference>
<accession>A0A6C0AXC5</accession>
<dbReference type="PROSITE" id="PS50011">
    <property type="entry name" value="PROTEIN_KINASE_DOM"/>
    <property type="match status" value="1"/>
</dbReference>
<proteinExistence type="predicted"/>
<dbReference type="AlphaFoldDB" id="A0A6C0AXC5"/>
<organism evidence="2">
    <name type="scientific">viral metagenome</name>
    <dbReference type="NCBI Taxonomy" id="1070528"/>
    <lineage>
        <taxon>unclassified sequences</taxon>
        <taxon>metagenomes</taxon>
        <taxon>organismal metagenomes</taxon>
    </lineage>
</organism>
<evidence type="ECO:0000259" key="1">
    <source>
        <dbReference type="PROSITE" id="PS50011"/>
    </source>
</evidence>
<sequence>MNGGLAIASGGFGCVFRPPIKCKNKKKTKKNRVSKLMLKEYANIEVNESKEFIKDIEKIPKSDKLFIIPREICNPDELTSNDLVNFDNKCNSLTRYDITSKNINKSLKKVKIIQLPEGGTDLKDYFDNNIITIDNFKNINTKLNLLLNGIVKINKKNIYHFDVKSSNMLIQNKNIRLIDWGLSSKIKKEYITNRFIPLFMKYRSLHYNMPYSIVMLNDEAGVYINSFLQTKYKFNELVDFLYNLYENIITVNVFEKGHDDLVKYMLKNYLYPSKNPDLIIFTYIAEIIDHFNKNGRFNVEDYFYNVYLKNCDIWGFSTVYLAFAIDNIHNLSLTVKDRNKIKDEILRIFKKYTLGCSYKPIPVKEYSKELLKLNQLINNFKEDNKNIIKDSSVTNRYNTETKKTIKTLDMSKKISTSTTLKKRSKIKNTTLKKRNKK</sequence>
<feature type="domain" description="Protein kinase" evidence="1">
    <location>
        <begin position="1"/>
        <end position="288"/>
    </location>
</feature>
<name>A0A6C0AXC5_9ZZZZ</name>
<dbReference type="InterPro" id="IPR008271">
    <property type="entry name" value="Ser/Thr_kinase_AS"/>
</dbReference>
<dbReference type="GO" id="GO:0005524">
    <property type="term" value="F:ATP binding"/>
    <property type="evidence" value="ECO:0007669"/>
    <property type="project" value="InterPro"/>
</dbReference>
<dbReference type="Gene3D" id="1.10.510.10">
    <property type="entry name" value="Transferase(Phosphotransferase) domain 1"/>
    <property type="match status" value="1"/>
</dbReference>
<dbReference type="SUPFAM" id="SSF56112">
    <property type="entry name" value="Protein kinase-like (PK-like)"/>
    <property type="match status" value="1"/>
</dbReference>
<reference evidence="2" key="1">
    <citation type="journal article" date="2020" name="Nature">
        <title>Giant virus diversity and host interactions through global metagenomics.</title>
        <authorList>
            <person name="Schulz F."/>
            <person name="Roux S."/>
            <person name="Paez-Espino D."/>
            <person name="Jungbluth S."/>
            <person name="Walsh D.A."/>
            <person name="Denef V.J."/>
            <person name="McMahon K.D."/>
            <person name="Konstantinidis K.T."/>
            <person name="Eloe-Fadrosh E.A."/>
            <person name="Kyrpides N.C."/>
            <person name="Woyke T."/>
        </authorList>
    </citation>
    <scope>NUCLEOTIDE SEQUENCE</scope>
    <source>
        <strain evidence="2">GVMAG-S-ERX555965-48</strain>
    </source>
</reference>
<evidence type="ECO:0000313" key="2">
    <source>
        <dbReference type="EMBL" id="QHS83911.1"/>
    </source>
</evidence>
<protein>
    <recommendedName>
        <fullName evidence="1">Protein kinase domain-containing protein</fullName>
    </recommendedName>
</protein>
<dbReference type="InterPro" id="IPR011009">
    <property type="entry name" value="Kinase-like_dom_sf"/>
</dbReference>